<sequence length="160" mass="16930">MSESMWGTEPRELTTQLGAEMASVDGFMGSSCCFNMASKNGTDCAYHNHDLKYPGHSVDSTGEHLPEAVNGDPASSPSGNYQTPVIGAVDLVLPFAVRDVADSGSNSVQRMAGDDIIRDCSGQASVGSENILLAMDILEATQSRVLALGTLFPTRCQLKE</sequence>
<evidence type="ECO:0000313" key="2">
    <source>
        <dbReference type="Proteomes" id="UP000234474"/>
    </source>
</evidence>
<dbReference type="EMBL" id="MSZS01000001">
    <property type="protein sequence ID" value="PKX99515.1"/>
    <property type="molecule type" value="Genomic_DNA"/>
</dbReference>
<reference evidence="2" key="1">
    <citation type="journal article" date="2018" name="Proc. Natl. Acad. Sci. U.S.A.">
        <title>Linking secondary metabolites to gene clusters through genome sequencing of six diverse Aspergillus species.</title>
        <authorList>
            <person name="Kaerboelling I."/>
            <person name="Vesth T.C."/>
            <person name="Frisvad J.C."/>
            <person name="Nybo J.L."/>
            <person name="Theobald S."/>
            <person name="Kuo A."/>
            <person name="Bowyer P."/>
            <person name="Matsuda Y."/>
            <person name="Mondo S."/>
            <person name="Lyhne E.K."/>
            <person name="Kogle M.E."/>
            <person name="Clum A."/>
            <person name="Lipzen A."/>
            <person name="Salamov A."/>
            <person name="Ngan C.Y."/>
            <person name="Daum C."/>
            <person name="Chiniquy J."/>
            <person name="Barry K."/>
            <person name="LaButti K."/>
            <person name="Haridas S."/>
            <person name="Simmons B.A."/>
            <person name="Magnuson J.K."/>
            <person name="Mortensen U.H."/>
            <person name="Larsen T.O."/>
            <person name="Grigoriev I.V."/>
            <person name="Baker S.E."/>
            <person name="Andersen M.R."/>
        </authorList>
    </citation>
    <scope>NUCLEOTIDE SEQUENCE [LARGE SCALE GENOMIC DNA]</scope>
    <source>
        <strain evidence="2">IBT 16806</strain>
    </source>
</reference>
<dbReference type="GeneID" id="36536050"/>
<dbReference type="VEuPathDB" id="FungiDB:P174DRAFT_447994"/>
<keyword evidence="2" id="KW-1185">Reference proteome</keyword>
<gene>
    <name evidence="1" type="ORF">P174DRAFT_447994</name>
</gene>
<proteinExistence type="predicted"/>
<name>A0A2I1CPH1_ASPN1</name>
<dbReference type="Proteomes" id="UP000234474">
    <property type="component" value="Unassembled WGS sequence"/>
</dbReference>
<dbReference type="AlphaFoldDB" id="A0A2I1CPH1"/>
<comment type="caution">
    <text evidence="1">The sequence shown here is derived from an EMBL/GenBank/DDBJ whole genome shotgun (WGS) entry which is preliminary data.</text>
</comment>
<accession>A0A2I1CPH1</accession>
<evidence type="ECO:0000313" key="1">
    <source>
        <dbReference type="EMBL" id="PKX99515.1"/>
    </source>
</evidence>
<dbReference type="RefSeq" id="XP_024688110.1">
    <property type="nucleotide sequence ID" value="XM_024828724.1"/>
</dbReference>
<protein>
    <submittedName>
        <fullName evidence="1">Uncharacterized protein</fullName>
    </submittedName>
</protein>
<organism evidence="1 2">
    <name type="scientific">Aspergillus novofumigatus (strain IBT 16806)</name>
    <dbReference type="NCBI Taxonomy" id="1392255"/>
    <lineage>
        <taxon>Eukaryota</taxon>
        <taxon>Fungi</taxon>
        <taxon>Dikarya</taxon>
        <taxon>Ascomycota</taxon>
        <taxon>Pezizomycotina</taxon>
        <taxon>Eurotiomycetes</taxon>
        <taxon>Eurotiomycetidae</taxon>
        <taxon>Eurotiales</taxon>
        <taxon>Aspergillaceae</taxon>
        <taxon>Aspergillus</taxon>
        <taxon>Aspergillus subgen. Fumigati</taxon>
    </lineage>
</organism>